<dbReference type="Gene3D" id="3.40.720.10">
    <property type="entry name" value="Alkaline Phosphatase, subunit A"/>
    <property type="match status" value="1"/>
</dbReference>
<dbReference type="InterPro" id="IPR012549">
    <property type="entry name" value="EptA-like_N"/>
</dbReference>
<keyword evidence="2" id="KW-1003">Cell membrane</keyword>
<feature type="transmembrane region" description="Helical" evidence="8">
    <location>
        <begin position="16"/>
        <end position="35"/>
    </location>
</feature>
<evidence type="ECO:0000256" key="2">
    <source>
        <dbReference type="ARBA" id="ARBA00022475"/>
    </source>
</evidence>
<evidence type="ECO:0000313" key="14">
    <source>
        <dbReference type="Proteomes" id="UP000199134"/>
    </source>
</evidence>
<dbReference type="PANTHER" id="PTHR30443:SF0">
    <property type="entry name" value="PHOSPHOETHANOLAMINE TRANSFERASE EPTA"/>
    <property type="match status" value="1"/>
</dbReference>
<dbReference type="InterPro" id="IPR017850">
    <property type="entry name" value="Alkaline_phosphatase_core_sf"/>
</dbReference>
<dbReference type="SUPFAM" id="SSF53649">
    <property type="entry name" value="Alkaline phosphatase-like"/>
    <property type="match status" value="1"/>
</dbReference>
<evidence type="ECO:0000256" key="3">
    <source>
        <dbReference type="ARBA" id="ARBA00022519"/>
    </source>
</evidence>
<keyword evidence="7 8" id="KW-0472">Membrane</keyword>
<evidence type="ECO:0000256" key="8">
    <source>
        <dbReference type="SAM" id="Phobius"/>
    </source>
</evidence>
<comment type="subcellular location">
    <subcellularLocation>
        <location evidence="1">Cell inner membrane</location>
        <topology evidence="1">Multi-pass membrane protein</topology>
    </subcellularLocation>
</comment>
<dbReference type="GO" id="GO:0016776">
    <property type="term" value="F:phosphotransferase activity, phosphate group as acceptor"/>
    <property type="evidence" value="ECO:0007669"/>
    <property type="project" value="TreeGrafter"/>
</dbReference>
<feature type="transmembrane region" description="Helical" evidence="8">
    <location>
        <begin position="55"/>
        <end position="77"/>
    </location>
</feature>
<dbReference type="Proteomes" id="UP000199134">
    <property type="component" value="Unassembled WGS sequence"/>
</dbReference>
<protein>
    <submittedName>
        <fullName evidence="12">Lipid A ethanolaminephosphotransferase</fullName>
    </submittedName>
</protein>
<keyword evidence="5 8" id="KW-0812">Transmembrane</keyword>
<keyword evidence="4 11" id="KW-0808">Transferase</keyword>
<accession>A0A1H0I284</accession>
<dbReference type="CDD" id="cd16017">
    <property type="entry name" value="LptA"/>
    <property type="match status" value="1"/>
</dbReference>
<dbReference type="PANTHER" id="PTHR30443">
    <property type="entry name" value="INNER MEMBRANE PROTEIN"/>
    <property type="match status" value="1"/>
</dbReference>
<feature type="domain" description="Sulfatase N-terminal" evidence="9">
    <location>
        <begin position="234"/>
        <end position="504"/>
    </location>
</feature>
<evidence type="ECO:0000256" key="7">
    <source>
        <dbReference type="ARBA" id="ARBA00023136"/>
    </source>
</evidence>
<keyword evidence="13" id="KW-1185">Reference proteome</keyword>
<dbReference type="Proteomes" id="UP000198779">
    <property type="component" value="Unassembled WGS sequence"/>
</dbReference>
<dbReference type="Pfam" id="PF08019">
    <property type="entry name" value="EptA_B_N"/>
    <property type="match status" value="1"/>
</dbReference>
<dbReference type="STRING" id="645274.SAMN04487901_10735"/>
<dbReference type="InterPro" id="IPR058130">
    <property type="entry name" value="PEA_transf_C"/>
</dbReference>
<dbReference type="OrthoDB" id="9786870at2"/>
<dbReference type="InterPro" id="IPR000917">
    <property type="entry name" value="Sulfatase_N"/>
</dbReference>
<evidence type="ECO:0000256" key="1">
    <source>
        <dbReference type="ARBA" id="ARBA00004429"/>
    </source>
</evidence>
<name>A0A1H0I284_9BACT</name>
<dbReference type="EMBL" id="FNIW01000012">
    <property type="protein sequence ID" value="SDO25181.1"/>
    <property type="molecule type" value="Genomic_DNA"/>
</dbReference>
<sequence length="522" mass="59626">MIALFEQVKKVFRRPLSLFAFSSIVSIGTLLLYNIPFFRFVIDNSNESPLGVTWLTVSLVIIMLVLNFMMACLAMFCLRIVGRILMAIMAVINATAVYFILTYSVYIDATTIENVFNTRYSEASGFFSWSLWLFIFVFGILPALFCLFQPVVIGKVKKLAVYCGSSLAIILVVALLNINQTLFISQHDTELGGLLQPWSYIANTCRVISFMQDEQAEEIKLPDGKITDNEKAVVVLVIGESARKANFQLYGYKRDTNPLLSKQQKLKVFQTQSCATYTTAGTKAILEPKDCGDLYELLPNYAFRMGVDVSWRTSNWGEPPIHIDEYLTDSELADMYPDVDGNYDGILFAGLRQRIESSPKNKVLIILHTSTSHGPQYAKKYPKEFEAYKPVAQNVEEGEKHVDRLVNAYDNSIRYTDYLLNGLIDTLQTMKDWKRAMIFISDHGESLGENKMFMHGLPMKLAPREQYEIPFFVWTSENFRTYKQDLPAVLEQHYIFHSVLNLLSIQSPAYNEEFDIFVNPKR</sequence>
<dbReference type="EMBL" id="FNCQ01000007">
    <property type="protein sequence ID" value="SDG66237.1"/>
    <property type="molecule type" value="Genomic_DNA"/>
</dbReference>
<keyword evidence="3" id="KW-0997">Cell inner membrane</keyword>
<dbReference type="GO" id="GO:0009244">
    <property type="term" value="P:lipopolysaccharide core region biosynthetic process"/>
    <property type="evidence" value="ECO:0007669"/>
    <property type="project" value="TreeGrafter"/>
</dbReference>
<evidence type="ECO:0000256" key="4">
    <source>
        <dbReference type="ARBA" id="ARBA00022679"/>
    </source>
</evidence>
<feature type="domain" description="Phosphoethanolamine transferase N-terminal" evidence="10">
    <location>
        <begin position="68"/>
        <end position="208"/>
    </location>
</feature>
<reference evidence="11 14" key="1">
    <citation type="submission" date="2016-10" db="EMBL/GenBank/DDBJ databases">
        <authorList>
            <person name="de Groot N.N."/>
        </authorList>
    </citation>
    <scope>NUCLEOTIDE SEQUENCE [LARGE SCALE GENOMIC DNA]</scope>
    <source>
        <strain evidence="14">BP1-145</strain>
        <strain evidence="11">BP1-148</strain>
    </source>
</reference>
<evidence type="ECO:0000313" key="13">
    <source>
        <dbReference type="Proteomes" id="UP000198779"/>
    </source>
</evidence>
<dbReference type="Pfam" id="PF00884">
    <property type="entry name" value="Sulfatase"/>
    <property type="match status" value="1"/>
</dbReference>
<feature type="transmembrane region" description="Helical" evidence="8">
    <location>
        <begin position="84"/>
        <end position="106"/>
    </location>
</feature>
<accession>A0A1G7W2R8</accession>
<organism evidence="12 14">
    <name type="scientific">Prevotella communis</name>
    <dbReference type="NCBI Taxonomy" id="2913614"/>
    <lineage>
        <taxon>Bacteria</taxon>
        <taxon>Pseudomonadati</taxon>
        <taxon>Bacteroidota</taxon>
        <taxon>Bacteroidia</taxon>
        <taxon>Bacteroidales</taxon>
        <taxon>Prevotellaceae</taxon>
        <taxon>Prevotella</taxon>
    </lineage>
</organism>
<feature type="transmembrane region" description="Helical" evidence="8">
    <location>
        <begin position="126"/>
        <end position="147"/>
    </location>
</feature>
<dbReference type="GO" id="GO:0005886">
    <property type="term" value="C:plasma membrane"/>
    <property type="evidence" value="ECO:0007669"/>
    <property type="project" value="UniProtKB-SubCell"/>
</dbReference>
<keyword evidence="6 8" id="KW-1133">Transmembrane helix</keyword>
<dbReference type="AlphaFoldDB" id="A0A1H0I284"/>
<evidence type="ECO:0000256" key="6">
    <source>
        <dbReference type="ARBA" id="ARBA00022989"/>
    </source>
</evidence>
<evidence type="ECO:0000313" key="11">
    <source>
        <dbReference type="EMBL" id="SDG66237.1"/>
    </source>
</evidence>
<dbReference type="RefSeq" id="WP_091816947.1">
    <property type="nucleotide sequence ID" value="NZ_FNCQ01000007.1"/>
</dbReference>
<evidence type="ECO:0000259" key="10">
    <source>
        <dbReference type="Pfam" id="PF08019"/>
    </source>
</evidence>
<dbReference type="InterPro" id="IPR040423">
    <property type="entry name" value="PEA_transferase"/>
</dbReference>
<evidence type="ECO:0000259" key="9">
    <source>
        <dbReference type="Pfam" id="PF00884"/>
    </source>
</evidence>
<feature type="transmembrane region" description="Helical" evidence="8">
    <location>
        <begin position="159"/>
        <end position="178"/>
    </location>
</feature>
<reference evidence="12 13" key="2">
    <citation type="submission" date="2016-10" db="EMBL/GenBank/DDBJ databases">
        <authorList>
            <person name="Varghese N."/>
            <person name="Submissions S."/>
        </authorList>
    </citation>
    <scope>NUCLEOTIDE SEQUENCE</scope>
    <source>
        <strain evidence="12">BP1-145</strain>
        <strain evidence="13">BP1-148</strain>
    </source>
</reference>
<gene>
    <name evidence="12" type="ORF">SAMN04487900_112106</name>
    <name evidence="11" type="ORF">SAMN04487901_10735</name>
</gene>
<evidence type="ECO:0000256" key="5">
    <source>
        <dbReference type="ARBA" id="ARBA00022692"/>
    </source>
</evidence>
<evidence type="ECO:0000313" key="12">
    <source>
        <dbReference type="EMBL" id="SDO25181.1"/>
    </source>
</evidence>
<proteinExistence type="predicted"/>